<dbReference type="OrthoDB" id="196672at2"/>
<evidence type="ECO:0008006" key="3">
    <source>
        <dbReference type="Google" id="ProtNLM"/>
    </source>
</evidence>
<gene>
    <name evidence="1" type="ORF">FSB76_24555</name>
</gene>
<keyword evidence="2" id="KW-1185">Reference proteome</keyword>
<accession>A0A5B8W5B8</accession>
<dbReference type="RefSeq" id="WP_147058092.1">
    <property type="nucleotide sequence ID" value="NZ_CP042437.1"/>
</dbReference>
<dbReference type="KEGG" id="mgk:FSB76_24555"/>
<evidence type="ECO:0000313" key="2">
    <source>
        <dbReference type="Proteomes" id="UP000321362"/>
    </source>
</evidence>
<protein>
    <recommendedName>
        <fullName evidence="3">Glycine-rich domain-containing protein-like</fullName>
    </recommendedName>
</protein>
<reference evidence="1 2" key="1">
    <citation type="journal article" date="2013" name="J. Microbiol.">
        <title>Mucilaginibacter ginsenosidivorax sp. nov., with ginsenoside converting activity isolated from sediment.</title>
        <authorList>
            <person name="Kim J.K."/>
            <person name="Choi T.E."/>
            <person name="Liu Q.M."/>
            <person name="Park H.Y."/>
            <person name="Yi T.H."/>
            <person name="Yoon M.H."/>
            <person name="Kim S.C."/>
            <person name="Im W.T."/>
        </authorList>
    </citation>
    <scope>NUCLEOTIDE SEQUENCE [LARGE SCALE GENOMIC DNA]</scope>
    <source>
        <strain evidence="1 2">KHI28</strain>
    </source>
</reference>
<evidence type="ECO:0000313" key="1">
    <source>
        <dbReference type="EMBL" id="QEC78963.1"/>
    </source>
</evidence>
<organism evidence="1 2">
    <name type="scientific">Mucilaginibacter ginsenosidivorax</name>
    <dbReference type="NCBI Taxonomy" id="862126"/>
    <lineage>
        <taxon>Bacteria</taxon>
        <taxon>Pseudomonadati</taxon>
        <taxon>Bacteroidota</taxon>
        <taxon>Sphingobacteriia</taxon>
        <taxon>Sphingobacteriales</taxon>
        <taxon>Sphingobacteriaceae</taxon>
        <taxon>Mucilaginibacter</taxon>
    </lineage>
</organism>
<dbReference type="AlphaFoldDB" id="A0A5B8W5B8"/>
<name>A0A5B8W5B8_9SPHI</name>
<dbReference type="EMBL" id="CP042437">
    <property type="protein sequence ID" value="QEC78963.1"/>
    <property type="molecule type" value="Genomic_DNA"/>
</dbReference>
<dbReference type="Proteomes" id="UP000321362">
    <property type="component" value="Chromosome"/>
</dbReference>
<proteinExistence type="predicted"/>
<sequence length="138" mass="15710">MINKIAALNLSAIGKKITAAGKAEIAIETAEQEYKRFLTMVAVFPGERIVPNIPADWFWHEHILDTRRYMADTTGIFGNFLHHQPVYETSNEINQTIKAAEKRSEELYRYLFKTEMQFAFADCSDGNEGSCWAVSAEE</sequence>